<dbReference type="EMBL" id="CAMXCS010000006">
    <property type="protein sequence ID" value="CAI3953580.1"/>
    <property type="molecule type" value="Genomic_DNA"/>
</dbReference>
<name>A0A9W4TQE0_9PROT</name>
<evidence type="ECO:0000313" key="3">
    <source>
        <dbReference type="EMBL" id="CAI3953580.1"/>
    </source>
</evidence>
<dbReference type="Gene3D" id="3.40.190.10">
    <property type="entry name" value="Periplasmic binding protein-like II"/>
    <property type="match status" value="2"/>
</dbReference>
<dbReference type="RefSeq" id="WP_271790281.1">
    <property type="nucleotide sequence ID" value="NZ_CAMXCJ010000006.1"/>
</dbReference>
<reference evidence="2" key="1">
    <citation type="submission" date="2022-10" db="EMBL/GenBank/DDBJ databases">
        <authorList>
            <person name="Botero Cardona J."/>
        </authorList>
    </citation>
    <scope>NUCLEOTIDE SEQUENCE</scope>
    <source>
        <strain evidence="2">LMG 31819</strain>
        <strain evidence="3">R-53529</strain>
    </source>
</reference>
<sequence>MNIQNKSQKSLITRRKTLLGLAGTFFLAGGGGYTSYHLITHKKNLIGEYKPQSIRIAWPKSEIDSLLTIAHTEDFFQNYGLNVTILPNIQNHLQALDAFKNNMCDATVLSVLDWLPNLLTGMQARLLVGISGGNFRLLVSKKSRIDRLVDLADLKIATRRHAEKERLFFSILLRRKGLNPERNIKWVEMEKEELLPALLSNQVQAIIGYDPFMWEILSNANKQIFELAGSQTGSWSSRANRILGINNQFLKKNPDIAVPLALSIRQSSKWQTQHLQETSILLADEWKGMNSKQILQMLKNENQNIAPINNQLWEQIAQYIDEFKLLGKVPNNLSSSRTARQFCLPIKT</sequence>
<gene>
    <name evidence="3" type="ORF">R53529_LOCUS1854</name>
    <name evidence="2" type="ORF">R53530_LOCUS1736</name>
</gene>
<keyword evidence="5" id="KW-1185">Reference proteome</keyword>
<proteinExistence type="predicted"/>
<evidence type="ECO:0000313" key="4">
    <source>
        <dbReference type="Proteomes" id="UP001154255"/>
    </source>
</evidence>
<comment type="caution">
    <text evidence="2">The sequence shown here is derived from an EMBL/GenBank/DDBJ whole genome shotgun (WGS) entry which is preliminary data.</text>
</comment>
<dbReference type="Proteomes" id="UP001154255">
    <property type="component" value="Unassembled WGS sequence"/>
</dbReference>
<protein>
    <submittedName>
        <fullName evidence="2 3">Periplasmic component (TauA)</fullName>
    </submittedName>
</protein>
<dbReference type="EMBL" id="CAMXCM010000005">
    <property type="protein sequence ID" value="CAI3949516.1"/>
    <property type="molecule type" value="Genomic_DNA"/>
</dbReference>
<dbReference type="PANTHER" id="PTHR30024:SF21">
    <property type="entry name" value="ABC TRANSPORTER SUBSTRATE-BINDING PROTEIN"/>
    <property type="match status" value="1"/>
</dbReference>
<evidence type="ECO:0000313" key="5">
    <source>
        <dbReference type="Proteomes" id="UP001154259"/>
    </source>
</evidence>
<accession>A0A9W4TQE0</accession>
<dbReference type="Pfam" id="PF09084">
    <property type="entry name" value="NMT1"/>
    <property type="match status" value="1"/>
</dbReference>
<dbReference type="PANTHER" id="PTHR30024">
    <property type="entry name" value="ALIPHATIC SULFONATES-BINDING PROTEIN-RELATED"/>
    <property type="match status" value="1"/>
</dbReference>
<dbReference type="AlphaFoldDB" id="A0A9W4TQE0"/>
<dbReference type="Proteomes" id="UP001154259">
    <property type="component" value="Unassembled WGS sequence"/>
</dbReference>
<organism evidence="2 4">
    <name type="scientific">Commensalibacter communis</name>
    <dbReference type="NCBI Taxonomy" id="2972786"/>
    <lineage>
        <taxon>Bacteria</taxon>
        <taxon>Pseudomonadati</taxon>
        <taxon>Pseudomonadota</taxon>
        <taxon>Alphaproteobacteria</taxon>
        <taxon>Acetobacterales</taxon>
        <taxon>Acetobacteraceae</taxon>
    </lineage>
</organism>
<dbReference type="SUPFAM" id="SSF53850">
    <property type="entry name" value="Periplasmic binding protein-like II"/>
    <property type="match status" value="1"/>
</dbReference>
<dbReference type="InterPro" id="IPR015168">
    <property type="entry name" value="SsuA/THI5"/>
</dbReference>
<evidence type="ECO:0000313" key="2">
    <source>
        <dbReference type="EMBL" id="CAI3949516.1"/>
    </source>
</evidence>
<feature type="domain" description="SsuA/THI5-like" evidence="1">
    <location>
        <begin position="68"/>
        <end position="274"/>
    </location>
</feature>
<evidence type="ECO:0000259" key="1">
    <source>
        <dbReference type="Pfam" id="PF09084"/>
    </source>
</evidence>